<reference evidence="1" key="1">
    <citation type="submission" date="2018-01" db="EMBL/GenBank/DDBJ databases">
        <authorList>
            <person name="Krukenberg V."/>
        </authorList>
    </citation>
    <scope>NUCLEOTIDE SEQUENCE</scope>
    <source>
        <strain evidence="1">E20ANME2</strain>
    </source>
</reference>
<evidence type="ECO:0000313" key="1">
    <source>
        <dbReference type="EMBL" id="PXF61050.1"/>
    </source>
</evidence>
<organism evidence="1 2">
    <name type="scientific">Candidatus Methanogaster sp</name>
    <dbReference type="NCBI Taxonomy" id="3386292"/>
    <lineage>
        <taxon>Archaea</taxon>
        <taxon>Methanobacteriati</taxon>
        <taxon>Methanobacteriota</taxon>
        <taxon>Stenosarchaea group</taxon>
        <taxon>Methanomicrobia</taxon>
        <taxon>Methanosarcinales</taxon>
        <taxon>ANME-2 cluster</taxon>
        <taxon>Candidatus Methanogasteraceae</taxon>
        <taxon>Candidatus Methanogaster</taxon>
    </lineage>
</organism>
<protein>
    <submittedName>
        <fullName evidence="1">Uncharacterized protein</fullName>
    </submittedName>
</protein>
<evidence type="ECO:0000313" key="2">
    <source>
        <dbReference type="Proteomes" id="UP000248329"/>
    </source>
</evidence>
<accession>A0AC61L470</accession>
<proteinExistence type="predicted"/>
<comment type="caution">
    <text evidence="1">The sequence shown here is derived from an EMBL/GenBank/DDBJ whole genome shotgun (WGS) entry which is preliminary data.</text>
</comment>
<name>A0AC61L470_9EURY</name>
<dbReference type="Proteomes" id="UP000248329">
    <property type="component" value="Unassembled WGS sequence"/>
</dbReference>
<dbReference type="EMBL" id="PQXF01000008">
    <property type="protein sequence ID" value="PXF61050.1"/>
    <property type="molecule type" value="Genomic_DNA"/>
</dbReference>
<sequence>MSIKILAKPMVNYLYIYHTITYSFNLIEWISMDIIEKLLDIPEIEIENIELDGKGDVIITVRSTINVTRCHERGRKINKLHGHDKATNLKINIKPDDGSLKEIKSVAFIIKNVIYN</sequence>
<gene>
    <name evidence="1" type="ORF">C4B59_05685</name>
</gene>